<dbReference type="InterPro" id="IPR026906">
    <property type="entry name" value="LRR_5"/>
</dbReference>
<evidence type="ECO:0000256" key="1">
    <source>
        <dbReference type="ARBA" id="ARBA00022737"/>
    </source>
</evidence>
<dbReference type="SUPFAM" id="SSF52058">
    <property type="entry name" value="L domain-like"/>
    <property type="match status" value="1"/>
</dbReference>
<feature type="region of interest" description="Disordered" evidence="2">
    <location>
        <begin position="742"/>
        <end position="789"/>
    </location>
</feature>
<evidence type="ECO:0000256" key="3">
    <source>
        <dbReference type="SAM" id="SignalP"/>
    </source>
</evidence>
<dbReference type="InterPro" id="IPR001119">
    <property type="entry name" value="SLH_dom"/>
</dbReference>
<name>A0A1Y4L418_9FIRM</name>
<evidence type="ECO:0000256" key="2">
    <source>
        <dbReference type="SAM" id="MobiDB-lite"/>
    </source>
</evidence>
<dbReference type="Pfam" id="PF00395">
    <property type="entry name" value="SLH"/>
    <property type="match status" value="3"/>
</dbReference>
<keyword evidence="1" id="KW-0677">Repeat</keyword>
<feature type="domain" description="SLH" evidence="4">
    <location>
        <begin position="848"/>
        <end position="911"/>
    </location>
</feature>
<gene>
    <name evidence="5" type="ORF">B5F17_12455</name>
</gene>
<evidence type="ECO:0000313" key="6">
    <source>
        <dbReference type="Proteomes" id="UP000195897"/>
    </source>
</evidence>
<sequence length="970" mass="104886">MRVLNKKSKQGGHRSMKKRFWACFLSLSLVLTMMPTMAFAADDEVNEPEGTVEVCVETEGCTLEAGHEGECVVVESKPEEPENVPCKVTEGCTLENGHEGECVTAESMTELPTAAINSTTENDGAGIKQSSLSGYCGGDTTANSDSYPYGEDKTQYVYDNLTWQLTENGSNTYTLSITGNGVMANWAYIEGGIRNAVISSPWSEYSNRITEIDLNGNIQLGDRAFQGLSALTAFDFPEGITKIPTYAFADCVSLENITIPDTVTEIGTAAFRACDAFTSISIPESVTTYGEHLFYSCHNLQDVQLPSNLENLPGYMFRDCVALEEITFPDGLTSIGIGAFEGCTSLKYLELSSGLKSIDASAFKNCTNLEDVDLSNTQLEEIPENLFQGISKLKSVKLPDTVKKIGSHAFANTGITKLMLPPYVDWIHGYALDGCSNIIAVTMATEPFEEYEDTTSGAGEEYWERIGSQLFMDIADGSIVYLVGDKIPLAFTGTYYNNRIDGDKTSLALTNGGSFKEDTEFSESVLATPIKSGNIFAGWHADEELADEVVTNADAGNTYYAKWLPSNYTVTENINFGSVVYGSTASQVIEVSGSDVAGALKVAGNDIFETVVNEDNTITVTPCSNLSVGEYEETLYVTTPDNATFFVPVTLEVVPAGSELEIWANGAKKLSLSGGGNVTLTITGDLNADEVTVTCNNENIEVTKNADDTYTVTLPNETADYTFTAIYEGDRNHEAAPDTCTVSVTRHTGGGGASHPEASDDSSSDRNDRDDDDTENIDEEDVPLTEGKVADFDDVPADAWFAEAVQYVYEHDLMTGVSENLFAPNAQMNRAMVAQILFNVEKPADTEAPAAFRDVAPDAWYAEAVNWAVWQGYMSGYGAGNFGPNDALTREQLVTVLWRYSGSPVMGDSSMLNTFSDAAMTSDYAQQAMTWAYAQGVISGNADGTLNPQGTATRAEVATILMRFYENMAE</sequence>
<dbReference type="InterPro" id="IPR053139">
    <property type="entry name" value="Surface_bspA-like"/>
</dbReference>
<evidence type="ECO:0000313" key="5">
    <source>
        <dbReference type="EMBL" id="OUP51533.1"/>
    </source>
</evidence>
<dbReference type="AlphaFoldDB" id="A0A1Y4L418"/>
<reference evidence="6" key="1">
    <citation type="submission" date="2017-04" db="EMBL/GenBank/DDBJ databases">
        <title>Function of individual gut microbiota members based on whole genome sequencing of pure cultures obtained from chicken caecum.</title>
        <authorList>
            <person name="Medvecky M."/>
            <person name="Cejkova D."/>
            <person name="Polansky O."/>
            <person name="Karasova D."/>
            <person name="Kubasova T."/>
            <person name="Cizek A."/>
            <person name="Rychlik I."/>
        </authorList>
    </citation>
    <scope>NUCLEOTIDE SEQUENCE [LARGE SCALE GENOMIC DNA]</scope>
    <source>
        <strain evidence="6">An180</strain>
    </source>
</reference>
<keyword evidence="3" id="KW-0732">Signal</keyword>
<dbReference type="EMBL" id="NFKK01000020">
    <property type="protein sequence ID" value="OUP51533.1"/>
    <property type="molecule type" value="Genomic_DNA"/>
</dbReference>
<feature type="signal peptide" evidence="3">
    <location>
        <begin position="1"/>
        <end position="40"/>
    </location>
</feature>
<dbReference type="PANTHER" id="PTHR45661">
    <property type="entry name" value="SURFACE ANTIGEN"/>
    <property type="match status" value="1"/>
</dbReference>
<dbReference type="InterPro" id="IPR032675">
    <property type="entry name" value="LRR_dom_sf"/>
</dbReference>
<evidence type="ECO:0000259" key="4">
    <source>
        <dbReference type="PROSITE" id="PS51272"/>
    </source>
</evidence>
<feature type="chain" id="PRO_5013006164" description="SLH domain-containing protein" evidence="3">
    <location>
        <begin position="41"/>
        <end position="970"/>
    </location>
</feature>
<dbReference type="Gene3D" id="3.80.10.10">
    <property type="entry name" value="Ribonuclease Inhibitor"/>
    <property type="match status" value="2"/>
</dbReference>
<feature type="domain" description="SLH" evidence="4">
    <location>
        <begin position="912"/>
        <end position="970"/>
    </location>
</feature>
<comment type="caution">
    <text evidence="5">The sequence shown here is derived from an EMBL/GenBank/DDBJ whole genome shotgun (WGS) entry which is preliminary data.</text>
</comment>
<dbReference type="PANTHER" id="PTHR45661:SF3">
    <property type="entry name" value="IG-LIKE DOMAIN-CONTAINING PROTEIN"/>
    <property type="match status" value="1"/>
</dbReference>
<accession>A0A1Y4L418</accession>
<feature type="domain" description="SLH" evidence="4">
    <location>
        <begin position="788"/>
        <end position="847"/>
    </location>
</feature>
<dbReference type="Pfam" id="PF13306">
    <property type="entry name" value="LRR_5"/>
    <property type="match status" value="1"/>
</dbReference>
<protein>
    <recommendedName>
        <fullName evidence="4">SLH domain-containing protein</fullName>
    </recommendedName>
</protein>
<proteinExistence type="predicted"/>
<dbReference type="Proteomes" id="UP000195897">
    <property type="component" value="Unassembled WGS sequence"/>
</dbReference>
<organism evidence="5 6">
    <name type="scientific">Butyricicoccus pullicaecorum</name>
    <dbReference type="NCBI Taxonomy" id="501571"/>
    <lineage>
        <taxon>Bacteria</taxon>
        <taxon>Bacillati</taxon>
        <taxon>Bacillota</taxon>
        <taxon>Clostridia</taxon>
        <taxon>Eubacteriales</taxon>
        <taxon>Butyricicoccaceae</taxon>
        <taxon>Butyricicoccus</taxon>
    </lineage>
</organism>
<feature type="compositionally biased region" description="Acidic residues" evidence="2">
    <location>
        <begin position="770"/>
        <end position="783"/>
    </location>
</feature>
<dbReference type="PROSITE" id="PS51272">
    <property type="entry name" value="SLH"/>
    <property type="match status" value="3"/>
</dbReference>